<dbReference type="FunFam" id="3.40.50.300:FF:001447">
    <property type="entry name" value="Ras-related protein Rab-1B"/>
    <property type="match status" value="1"/>
</dbReference>
<dbReference type="EMBL" id="OB660229">
    <property type="protein sequence ID" value="CAD7223612.1"/>
    <property type="molecule type" value="Genomic_DNA"/>
</dbReference>
<dbReference type="Pfam" id="PF00071">
    <property type="entry name" value="Ras"/>
    <property type="match status" value="1"/>
</dbReference>
<evidence type="ECO:0000256" key="1">
    <source>
        <dbReference type="ARBA" id="ARBA00006270"/>
    </source>
</evidence>
<dbReference type="SMART" id="SM00174">
    <property type="entry name" value="RHO"/>
    <property type="match status" value="1"/>
</dbReference>
<dbReference type="InterPro" id="IPR005225">
    <property type="entry name" value="Small_GTP-bd"/>
</dbReference>
<dbReference type="GO" id="GO:0005764">
    <property type="term" value="C:lysosome"/>
    <property type="evidence" value="ECO:0007669"/>
    <property type="project" value="TreeGrafter"/>
</dbReference>
<dbReference type="OrthoDB" id="245989at2759"/>
<evidence type="ECO:0000256" key="2">
    <source>
        <dbReference type="ARBA" id="ARBA00022741"/>
    </source>
</evidence>
<accession>A0A7R8ZJC9</accession>
<dbReference type="PANTHER" id="PTHR47981:SF42">
    <property type="entry name" value="RAS-RELATED PROTEIN RAB-7L1-LIKE ISOFORM X1"/>
    <property type="match status" value="1"/>
</dbReference>
<dbReference type="GO" id="GO:0003924">
    <property type="term" value="F:GTPase activity"/>
    <property type="evidence" value="ECO:0007669"/>
    <property type="project" value="InterPro"/>
</dbReference>
<dbReference type="SMART" id="SM00175">
    <property type="entry name" value="RAB"/>
    <property type="match status" value="1"/>
</dbReference>
<dbReference type="InterPro" id="IPR001806">
    <property type="entry name" value="Small_GTPase"/>
</dbReference>
<feature type="non-terminal residue" evidence="4">
    <location>
        <position position="169"/>
    </location>
</feature>
<evidence type="ECO:0000256" key="3">
    <source>
        <dbReference type="ARBA" id="ARBA00023134"/>
    </source>
</evidence>
<dbReference type="PROSITE" id="PS51421">
    <property type="entry name" value="RAS"/>
    <property type="match status" value="1"/>
</dbReference>
<dbReference type="PANTHER" id="PTHR47981">
    <property type="entry name" value="RAB FAMILY"/>
    <property type="match status" value="1"/>
</dbReference>
<dbReference type="GO" id="GO:0090385">
    <property type="term" value="P:phagosome-lysosome fusion"/>
    <property type="evidence" value="ECO:0007669"/>
    <property type="project" value="TreeGrafter"/>
</dbReference>
<dbReference type="GO" id="GO:0045335">
    <property type="term" value="C:phagocytic vesicle"/>
    <property type="evidence" value="ECO:0007669"/>
    <property type="project" value="TreeGrafter"/>
</dbReference>
<dbReference type="Gene3D" id="3.40.50.300">
    <property type="entry name" value="P-loop containing nucleotide triphosphate hydrolases"/>
    <property type="match status" value="1"/>
</dbReference>
<comment type="similarity">
    <text evidence="1">Belongs to the small GTPase superfamily. Rab family.</text>
</comment>
<dbReference type="GO" id="GO:0005770">
    <property type="term" value="C:late endosome"/>
    <property type="evidence" value="ECO:0007669"/>
    <property type="project" value="TreeGrafter"/>
</dbReference>
<reference evidence="4" key="1">
    <citation type="submission" date="2020-11" db="EMBL/GenBank/DDBJ databases">
        <authorList>
            <person name="Tran Van P."/>
        </authorList>
    </citation>
    <scope>NUCLEOTIDE SEQUENCE</scope>
</reference>
<dbReference type="AlphaFoldDB" id="A0A7R8ZJC9"/>
<sequence>MSLSDELFKVIVVGDACVGKTSFITRYVEGCFRMVEYKPTIGVDFALKILPWSSTEFVRVQLWDIAGQDRFAWITRVYYKDSQGCAIMFDLSSRTSFLSVPKWKRDVDEKCRLDDGSPIPCVLLANKCDIPRTKRQVRQSEIECMQRDEGFIGWTEVSAKDGIMVMESM</sequence>
<protein>
    <submittedName>
        <fullName evidence="4">Uncharacterized protein</fullName>
    </submittedName>
</protein>
<dbReference type="PROSITE" id="PS51419">
    <property type="entry name" value="RAB"/>
    <property type="match status" value="1"/>
</dbReference>
<proteinExistence type="inferred from homology"/>
<dbReference type="GO" id="GO:0008333">
    <property type="term" value="P:endosome to lysosome transport"/>
    <property type="evidence" value="ECO:0007669"/>
    <property type="project" value="TreeGrafter"/>
</dbReference>
<dbReference type="InterPro" id="IPR027417">
    <property type="entry name" value="P-loop_NTPase"/>
</dbReference>
<dbReference type="SMART" id="SM00173">
    <property type="entry name" value="RAS"/>
    <property type="match status" value="1"/>
</dbReference>
<organism evidence="4">
    <name type="scientific">Cyprideis torosa</name>
    <dbReference type="NCBI Taxonomy" id="163714"/>
    <lineage>
        <taxon>Eukaryota</taxon>
        <taxon>Metazoa</taxon>
        <taxon>Ecdysozoa</taxon>
        <taxon>Arthropoda</taxon>
        <taxon>Crustacea</taxon>
        <taxon>Oligostraca</taxon>
        <taxon>Ostracoda</taxon>
        <taxon>Podocopa</taxon>
        <taxon>Podocopida</taxon>
        <taxon>Cytherocopina</taxon>
        <taxon>Cytheroidea</taxon>
        <taxon>Cytherideidae</taxon>
        <taxon>Cyprideis</taxon>
    </lineage>
</organism>
<dbReference type="NCBIfam" id="TIGR00231">
    <property type="entry name" value="small_GTP"/>
    <property type="match status" value="1"/>
</dbReference>
<dbReference type="PRINTS" id="PR00449">
    <property type="entry name" value="RASTRNSFRMNG"/>
</dbReference>
<dbReference type="SUPFAM" id="SSF52540">
    <property type="entry name" value="P-loop containing nucleoside triphosphate hydrolases"/>
    <property type="match status" value="1"/>
</dbReference>
<evidence type="ECO:0000313" key="4">
    <source>
        <dbReference type="EMBL" id="CAD7223612.1"/>
    </source>
</evidence>
<gene>
    <name evidence="4" type="ORF">CTOB1V02_LOCUS1592</name>
</gene>
<dbReference type="GO" id="GO:0005525">
    <property type="term" value="F:GTP binding"/>
    <property type="evidence" value="ECO:0007669"/>
    <property type="project" value="UniProtKB-KW"/>
</dbReference>
<keyword evidence="3" id="KW-0342">GTP-binding</keyword>
<keyword evidence="2" id="KW-0547">Nucleotide-binding</keyword>
<name>A0A7R8ZJC9_9CRUS</name>